<dbReference type="Pfam" id="PF00196">
    <property type="entry name" value="GerE"/>
    <property type="match status" value="1"/>
</dbReference>
<keyword evidence="3" id="KW-0804">Transcription</keyword>
<dbReference type="PATRIC" id="fig|167539.5.peg.184"/>
<accession>Q7VE37</accession>
<dbReference type="EMBL" id="AE017126">
    <property type="protein sequence ID" value="AAP99223.1"/>
    <property type="molecule type" value="Genomic_DNA"/>
</dbReference>
<dbReference type="RefSeq" id="WP_011124332.1">
    <property type="nucleotide sequence ID" value="NC_005042.1"/>
</dbReference>
<reference evidence="5 6" key="1">
    <citation type="journal article" date="2003" name="Proc. Natl. Acad. Sci. U.S.A.">
        <title>Genome sequence of the cyanobacterium Prochlorococcus marinus SS120, a nearly minimal oxyphototrophic genome.</title>
        <authorList>
            <person name="Dufresne A."/>
            <person name="Salanoubat M."/>
            <person name="Partensky F."/>
            <person name="Artiguenave F."/>
            <person name="Axmann I.M."/>
            <person name="Barbe V."/>
            <person name="Duprat S."/>
            <person name="Galperin M.Y."/>
            <person name="Koonin E.V."/>
            <person name="Le Gall F."/>
            <person name="Makarova K.S."/>
            <person name="Ostrowski M."/>
            <person name="Oztas S."/>
            <person name="Robert C."/>
            <person name="Rogozin I.B."/>
            <person name="Scanlan D.J."/>
            <person name="Tandeau de Marsac N."/>
            <person name="Weissenbach J."/>
            <person name="Wincker P."/>
            <person name="Wolf Y.I."/>
            <person name="Hess W.R."/>
        </authorList>
    </citation>
    <scope>NUCLEOTIDE SEQUENCE [LARGE SCALE GENOMIC DNA]</scope>
    <source>
        <strain evidence="6">SARG / CCMP1375 / SS120</strain>
    </source>
</reference>
<dbReference type="EnsemblBacteria" id="AAP99223">
    <property type="protein sequence ID" value="AAP99223"/>
    <property type="gene ID" value="Pro_0177"/>
</dbReference>
<dbReference type="InterPro" id="IPR036388">
    <property type="entry name" value="WH-like_DNA-bd_sf"/>
</dbReference>
<dbReference type="PANTHER" id="PTHR44688">
    <property type="entry name" value="DNA-BINDING TRANSCRIPTIONAL ACTIVATOR DEVR_DOSR"/>
    <property type="match status" value="1"/>
</dbReference>
<keyword evidence="6" id="KW-1185">Reference proteome</keyword>
<evidence type="ECO:0000313" key="6">
    <source>
        <dbReference type="Proteomes" id="UP000001420"/>
    </source>
</evidence>
<dbReference type="PRINTS" id="PR00038">
    <property type="entry name" value="HTHLUXR"/>
</dbReference>
<keyword evidence="1" id="KW-0805">Transcription regulation</keyword>
<dbReference type="SMART" id="SM00421">
    <property type="entry name" value="HTH_LUXR"/>
    <property type="match status" value="1"/>
</dbReference>
<dbReference type="InterPro" id="IPR016032">
    <property type="entry name" value="Sig_transdc_resp-reg_C-effctor"/>
</dbReference>
<dbReference type="STRING" id="167539.Pro_0177"/>
<dbReference type="PANTHER" id="PTHR44688:SF16">
    <property type="entry name" value="DNA-BINDING TRANSCRIPTIONAL ACTIVATOR DEVR_DOSR"/>
    <property type="match status" value="1"/>
</dbReference>
<dbReference type="GO" id="GO:0003677">
    <property type="term" value="F:DNA binding"/>
    <property type="evidence" value="ECO:0007669"/>
    <property type="project" value="UniProtKB-KW"/>
</dbReference>
<evidence type="ECO:0000256" key="1">
    <source>
        <dbReference type="ARBA" id="ARBA00023015"/>
    </source>
</evidence>
<sequence>MFSGDFSNSVQMSLSAREMEIIELVASGLTNQEIAQKLTISKRTVDNHVSNMFTKTGSKNRVALLNWAMDHGKICRDGFNCCSLPDEDDPEPV</sequence>
<dbReference type="GO" id="GO:0006355">
    <property type="term" value="P:regulation of DNA-templated transcription"/>
    <property type="evidence" value="ECO:0007669"/>
    <property type="project" value="InterPro"/>
</dbReference>
<proteinExistence type="predicted"/>
<name>Q7VE37_PROMA</name>
<dbReference type="Gene3D" id="1.10.10.10">
    <property type="entry name" value="Winged helix-like DNA-binding domain superfamily/Winged helix DNA-binding domain"/>
    <property type="match status" value="1"/>
</dbReference>
<evidence type="ECO:0000313" key="5">
    <source>
        <dbReference type="EMBL" id="AAP99223.1"/>
    </source>
</evidence>
<dbReference type="AlphaFoldDB" id="Q7VE37"/>
<evidence type="ECO:0000259" key="4">
    <source>
        <dbReference type="PROSITE" id="PS50043"/>
    </source>
</evidence>
<dbReference type="Proteomes" id="UP000001420">
    <property type="component" value="Chromosome"/>
</dbReference>
<evidence type="ECO:0000256" key="3">
    <source>
        <dbReference type="ARBA" id="ARBA00023163"/>
    </source>
</evidence>
<dbReference type="CDD" id="cd06170">
    <property type="entry name" value="LuxR_C_like"/>
    <property type="match status" value="1"/>
</dbReference>
<dbReference type="eggNOG" id="COG2197">
    <property type="taxonomic scope" value="Bacteria"/>
</dbReference>
<gene>
    <name evidence="5" type="primary">csgD</name>
    <name evidence="5" type="ordered locus">Pro_0177</name>
</gene>
<keyword evidence="2" id="KW-0238">DNA-binding</keyword>
<dbReference type="FunFam" id="1.10.10.10:FF:000153">
    <property type="entry name" value="LuxR family transcriptional regulator"/>
    <property type="match status" value="1"/>
</dbReference>
<dbReference type="PROSITE" id="PS50043">
    <property type="entry name" value="HTH_LUXR_2"/>
    <property type="match status" value="1"/>
</dbReference>
<dbReference type="InterPro" id="IPR000792">
    <property type="entry name" value="Tscrpt_reg_LuxR_C"/>
</dbReference>
<dbReference type="PROSITE" id="PS00622">
    <property type="entry name" value="HTH_LUXR_1"/>
    <property type="match status" value="1"/>
</dbReference>
<evidence type="ECO:0000256" key="2">
    <source>
        <dbReference type="ARBA" id="ARBA00023125"/>
    </source>
</evidence>
<dbReference type="KEGG" id="pma:Pro_0177"/>
<organism evidence="5 6">
    <name type="scientific">Prochlorococcus marinus (strain SARG / CCMP1375 / SS120)</name>
    <dbReference type="NCBI Taxonomy" id="167539"/>
    <lineage>
        <taxon>Bacteria</taxon>
        <taxon>Bacillati</taxon>
        <taxon>Cyanobacteriota</taxon>
        <taxon>Cyanophyceae</taxon>
        <taxon>Synechococcales</taxon>
        <taxon>Prochlorococcaceae</taxon>
        <taxon>Prochlorococcus</taxon>
    </lineage>
</organism>
<protein>
    <submittedName>
        <fullName evidence="5">Transcriptional regulator, contains HTH motif</fullName>
    </submittedName>
</protein>
<dbReference type="OrthoDB" id="3531307at2"/>
<dbReference type="HOGENOM" id="CLU_000445_103_0_3"/>
<dbReference type="SUPFAM" id="SSF46894">
    <property type="entry name" value="C-terminal effector domain of the bipartite response regulators"/>
    <property type="match status" value="1"/>
</dbReference>
<feature type="domain" description="HTH luxR-type" evidence="4">
    <location>
        <begin position="7"/>
        <end position="72"/>
    </location>
</feature>